<dbReference type="SMART" id="SM00343">
    <property type="entry name" value="ZnF_C2HC"/>
    <property type="match status" value="1"/>
</dbReference>
<dbReference type="AlphaFoldDB" id="A0AA38S9M5"/>
<keyword evidence="2" id="KW-0175">Coiled coil</keyword>
<dbReference type="Pfam" id="PF00098">
    <property type="entry name" value="zf-CCHC"/>
    <property type="match status" value="1"/>
</dbReference>
<dbReference type="Proteomes" id="UP001172457">
    <property type="component" value="Chromosome 8"/>
</dbReference>
<evidence type="ECO:0000256" key="2">
    <source>
        <dbReference type="SAM" id="Coils"/>
    </source>
</evidence>
<gene>
    <name evidence="4" type="ORF">OSB04_031772</name>
</gene>
<comment type="caution">
    <text evidence="4">The sequence shown here is derived from an EMBL/GenBank/DDBJ whole genome shotgun (WGS) entry which is preliminary data.</text>
</comment>
<dbReference type="GO" id="GO:0003676">
    <property type="term" value="F:nucleic acid binding"/>
    <property type="evidence" value="ECO:0007669"/>
    <property type="project" value="InterPro"/>
</dbReference>
<organism evidence="4 5">
    <name type="scientific">Centaurea solstitialis</name>
    <name type="common">yellow star-thistle</name>
    <dbReference type="NCBI Taxonomy" id="347529"/>
    <lineage>
        <taxon>Eukaryota</taxon>
        <taxon>Viridiplantae</taxon>
        <taxon>Streptophyta</taxon>
        <taxon>Embryophyta</taxon>
        <taxon>Tracheophyta</taxon>
        <taxon>Spermatophyta</taxon>
        <taxon>Magnoliopsida</taxon>
        <taxon>eudicotyledons</taxon>
        <taxon>Gunneridae</taxon>
        <taxon>Pentapetalae</taxon>
        <taxon>asterids</taxon>
        <taxon>campanulids</taxon>
        <taxon>Asterales</taxon>
        <taxon>Asteraceae</taxon>
        <taxon>Carduoideae</taxon>
        <taxon>Cardueae</taxon>
        <taxon>Centaureinae</taxon>
        <taxon>Centaurea</taxon>
    </lineage>
</organism>
<dbReference type="InterPro" id="IPR036875">
    <property type="entry name" value="Znf_CCHC_sf"/>
</dbReference>
<dbReference type="GO" id="GO:0008270">
    <property type="term" value="F:zinc ion binding"/>
    <property type="evidence" value="ECO:0007669"/>
    <property type="project" value="UniProtKB-KW"/>
</dbReference>
<protein>
    <recommendedName>
        <fullName evidence="3">CCHC-type domain-containing protein</fullName>
    </recommendedName>
</protein>
<keyword evidence="5" id="KW-1185">Reference proteome</keyword>
<accession>A0AA38S9M5</accession>
<dbReference type="Gene3D" id="4.10.60.10">
    <property type="entry name" value="Zinc finger, CCHC-type"/>
    <property type="match status" value="1"/>
</dbReference>
<dbReference type="SUPFAM" id="SSF57756">
    <property type="entry name" value="Retrovirus zinc finger-like domains"/>
    <property type="match status" value="1"/>
</dbReference>
<feature type="coiled-coil region" evidence="2">
    <location>
        <begin position="321"/>
        <end position="411"/>
    </location>
</feature>
<name>A0AA38S9M5_9ASTR</name>
<keyword evidence="1" id="KW-0862">Zinc</keyword>
<keyword evidence="1" id="KW-0479">Metal-binding</keyword>
<evidence type="ECO:0000313" key="5">
    <source>
        <dbReference type="Proteomes" id="UP001172457"/>
    </source>
</evidence>
<feature type="domain" description="CCHC-type" evidence="3">
    <location>
        <begin position="217"/>
        <end position="231"/>
    </location>
</feature>
<keyword evidence="1" id="KW-0863">Zinc-finger</keyword>
<proteinExistence type="predicted"/>
<evidence type="ECO:0000256" key="1">
    <source>
        <dbReference type="PROSITE-ProRule" id="PRU00047"/>
    </source>
</evidence>
<reference evidence="4" key="1">
    <citation type="submission" date="2023-03" db="EMBL/GenBank/DDBJ databases">
        <title>Chromosome-scale reference genome and RAD-based genetic map of yellow starthistle (Centaurea solstitialis) reveal putative structural variation and QTLs associated with invader traits.</title>
        <authorList>
            <person name="Reatini B."/>
            <person name="Cang F.A."/>
            <person name="Jiang Q."/>
            <person name="Mckibben M.T.W."/>
            <person name="Barker M.S."/>
            <person name="Rieseberg L.H."/>
            <person name="Dlugosch K.M."/>
        </authorList>
    </citation>
    <scope>NUCLEOTIDE SEQUENCE</scope>
    <source>
        <strain evidence="4">CAN-66</strain>
        <tissue evidence="4">Leaf</tissue>
    </source>
</reference>
<evidence type="ECO:0000313" key="4">
    <source>
        <dbReference type="EMBL" id="KAJ9539039.1"/>
    </source>
</evidence>
<dbReference type="InterPro" id="IPR001878">
    <property type="entry name" value="Znf_CCHC"/>
</dbReference>
<dbReference type="EMBL" id="JARYMX010000008">
    <property type="protein sequence ID" value="KAJ9539039.1"/>
    <property type="molecule type" value="Genomic_DNA"/>
</dbReference>
<dbReference type="PROSITE" id="PS50158">
    <property type="entry name" value="ZF_CCHC"/>
    <property type="match status" value="1"/>
</dbReference>
<sequence>MKDGESLEDAYDRFVILMNDMKKNKIYRSEMDFSVKFINNLSSDWKPFTIFVKQHKALNELKVYEVFENLKLFEEEVEEAMFEKKKKEKAEEESLALLSERNKGKSAIKKGKSKVFEVVDDEDDEESEDEERDLMFQSLLTLTEAYRKKYYSKPNSNNRRFSSRGRGFTRRAQNQVQNFAPRNQGTYEDKYATKGVEEDKEVAEIVEEKKTNENITCFKCGKKDHVARICPAKLSKVEILKKKLELAEKQEQGLVLMADDEEWLDVSDTEDEAQMCFMGLMEEESDEEEEESSDPQTVNDSKFIEFKNKLLQMTNPIHMKNQELEVVISKQTKEITELIQQRDNLSSTVNKLNDSVNELEHLKQQNQSESQWENEGTLKPYVPTLELEKKISELENKIQELLEQNEVLISKNKNFVTWNSSETDSKSFVSDILNELVSSVSNSIFDIPDSNCDSETQDSSSKIYTEGLDEIQEDIIRVVTSDGYMEYKEPSAIASTDVVTVRIMCKIVTRIGSSIGNQVFLFRCACFVAYDFQQWYQSHFLNLTDQPAGPPGRSPPVAGSHSQPHHCLWWRRRLSKTPAAPPDWCLRYRPRLKTITTPPFVVVVFGSGSESPIGGGGGSRHRRLRRWPLNSKTADRRHTMVIDHRATVCGGGGDRSNGPLNGDGSRCCCRRLQRRWLSGDGDDD</sequence>
<evidence type="ECO:0000259" key="3">
    <source>
        <dbReference type="PROSITE" id="PS50158"/>
    </source>
</evidence>